<reference evidence="2 3" key="1">
    <citation type="submission" date="2021-03" db="EMBL/GenBank/DDBJ databases">
        <title>Novel species identification of genus Shewanella.</title>
        <authorList>
            <person name="Liu G."/>
            <person name="Zhang Q."/>
        </authorList>
    </citation>
    <scope>NUCLEOTIDE SEQUENCE [LARGE SCALE GENOMIC DNA]</scope>
    <source>
        <strain evidence="2 3">FJAT-52962</strain>
    </source>
</reference>
<evidence type="ECO:0000313" key="2">
    <source>
        <dbReference type="EMBL" id="QSX37742.1"/>
    </source>
</evidence>
<dbReference type="RefSeq" id="WP_207321866.1">
    <property type="nucleotide sequence ID" value="NZ_CP071502.1"/>
</dbReference>
<evidence type="ECO:0008006" key="4">
    <source>
        <dbReference type="Google" id="ProtNLM"/>
    </source>
</evidence>
<organism evidence="2 3">
    <name type="scientific">Shewanella sedimentimangrovi</name>
    <dbReference type="NCBI Taxonomy" id="2814293"/>
    <lineage>
        <taxon>Bacteria</taxon>
        <taxon>Pseudomonadati</taxon>
        <taxon>Pseudomonadota</taxon>
        <taxon>Gammaproteobacteria</taxon>
        <taxon>Alteromonadales</taxon>
        <taxon>Shewanellaceae</taxon>
        <taxon>Shewanella</taxon>
    </lineage>
</organism>
<name>A0ABX7R1Q2_9GAMM</name>
<feature type="signal peptide" evidence="1">
    <location>
        <begin position="1"/>
        <end position="20"/>
    </location>
</feature>
<dbReference type="SUPFAM" id="SSF53850">
    <property type="entry name" value="Periplasmic binding protein-like II"/>
    <property type="match status" value="1"/>
</dbReference>
<dbReference type="Proteomes" id="UP000663207">
    <property type="component" value="Chromosome"/>
</dbReference>
<keyword evidence="3" id="KW-1185">Reference proteome</keyword>
<protein>
    <recommendedName>
        <fullName evidence="4">PBP domain-containing protein</fullName>
    </recommendedName>
</protein>
<feature type="chain" id="PRO_5046327040" description="PBP domain-containing protein" evidence="1">
    <location>
        <begin position="21"/>
        <end position="132"/>
    </location>
</feature>
<sequence length="132" mass="14760">MRWKITGMLCLCLLSSPALSEVIFNASVAEAGLDAAELRLIFSRQRLFWTNGQAIRVFILPPDSEDHRQFCQNSLDVLPYMLQRNWDRAVYSGMADRPEIVSSIAEMRRKVFSTAGAVGYVPDEISATGSSE</sequence>
<evidence type="ECO:0000313" key="3">
    <source>
        <dbReference type="Proteomes" id="UP000663207"/>
    </source>
</evidence>
<accession>A0ABX7R1Q2</accession>
<keyword evidence="1" id="KW-0732">Signal</keyword>
<evidence type="ECO:0000256" key="1">
    <source>
        <dbReference type="SAM" id="SignalP"/>
    </source>
</evidence>
<dbReference type="EMBL" id="CP071502">
    <property type="protein sequence ID" value="QSX37742.1"/>
    <property type="molecule type" value="Genomic_DNA"/>
</dbReference>
<gene>
    <name evidence="2" type="ORF">JYB85_02550</name>
</gene>
<proteinExistence type="predicted"/>